<dbReference type="InterPro" id="IPR001849">
    <property type="entry name" value="PH_domain"/>
</dbReference>
<keyword evidence="7" id="KW-1185">Reference proteome</keyword>
<gene>
    <name evidence="6" type="ORF">MATL_G00220500</name>
</gene>
<dbReference type="OrthoDB" id="6243387at2759"/>
<dbReference type="Proteomes" id="UP001046870">
    <property type="component" value="Chromosome 20"/>
</dbReference>
<keyword evidence="2" id="KW-0597">Phosphoprotein</keyword>
<dbReference type="GO" id="GO:0007265">
    <property type="term" value="P:Ras protein signal transduction"/>
    <property type="evidence" value="ECO:0007669"/>
    <property type="project" value="TreeGrafter"/>
</dbReference>
<dbReference type="SUPFAM" id="SSF50729">
    <property type="entry name" value="PH domain-like"/>
    <property type="match status" value="2"/>
</dbReference>
<feature type="compositionally biased region" description="Basic and acidic residues" evidence="3">
    <location>
        <begin position="370"/>
        <end position="381"/>
    </location>
</feature>
<dbReference type="SMART" id="SM01244">
    <property type="entry name" value="IRS"/>
    <property type="match status" value="1"/>
</dbReference>
<feature type="region of interest" description="Disordered" evidence="3">
    <location>
        <begin position="245"/>
        <end position="275"/>
    </location>
</feature>
<protein>
    <recommendedName>
        <fullName evidence="8">Docking protein 1</fullName>
    </recommendedName>
</protein>
<feature type="region of interest" description="Disordered" evidence="3">
    <location>
        <begin position="296"/>
        <end position="413"/>
    </location>
</feature>
<comment type="similarity">
    <text evidence="1">Belongs to the DOK family. Type A subfamily.</text>
</comment>
<evidence type="ECO:0000313" key="6">
    <source>
        <dbReference type="EMBL" id="KAG7458454.1"/>
    </source>
</evidence>
<evidence type="ECO:0000256" key="3">
    <source>
        <dbReference type="SAM" id="MobiDB-lite"/>
    </source>
</evidence>
<sequence length="423" mass="47127">MDAHVKEGPLYVQQHKLVKKWKRSWSVLYPDSPSGVARLEVFESGSGEKPSGRRADRKVIRLSECVTVLPAPEEACPHDGMAAFCVQTADRSHMFAADSQDSADWVERMCELAFQGGRGSDSWVQQQQPHMEENLIYESREEVRQFWVSVQRTEASERCGLRGAYWLSVDSDGLVLKEPDSRRTLLAWPYRLLRRYGRDKGAFSMEAGRRCESGPGSFTFETQQGAQIFGFVEAAIREQRALAEEEGPRSCVTLDPGVPEGEGRSPRSCSPAEDLSDVYSEPLDCVQEAWDPAEGVYANPQDSVPAPSPCPHPPSPGRHHGDMPEPLYAEVYDRVGPDPGLRALRSDRCGSEPVRKGAVRGSPKAARARRPPDTPLPHREPSPVPDRQGAPEPLYSQVFKHTHQNSTWNPDQDDIIYDNLGVI</sequence>
<dbReference type="GO" id="GO:0007169">
    <property type="term" value="P:cell surface receptor protein tyrosine kinase signaling pathway"/>
    <property type="evidence" value="ECO:0007669"/>
    <property type="project" value="TreeGrafter"/>
</dbReference>
<evidence type="ECO:0008006" key="8">
    <source>
        <dbReference type="Google" id="ProtNLM"/>
    </source>
</evidence>
<dbReference type="Gene3D" id="2.30.29.30">
    <property type="entry name" value="Pleckstrin-homology domain (PH domain)/Phosphotyrosine-binding domain (PTB)"/>
    <property type="match status" value="2"/>
</dbReference>
<dbReference type="Pfam" id="PF00169">
    <property type="entry name" value="PH"/>
    <property type="match status" value="1"/>
</dbReference>
<dbReference type="PANTHER" id="PTHR21258">
    <property type="entry name" value="DOCKING PROTEIN RELATED"/>
    <property type="match status" value="1"/>
</dbReference>
<evidence type="ECO:0000256" key="2">
    <source>
        <dbReference type="ARBA" id="ARBA00022553"/>
    </source>
</evidence>
<dbReference type="InterPro" id="IPR002404">
    <property type="entry name" value="IRS_PTB"/>
</dbReference>
<evidence type="ECO:0000259" key="4">
    <source>
        <dbReference type="PROSITE" id="PS50003"/>
    </source>
</evidence>
<comment type="caution">
    <text evidence="6">The sequence shown here is derived from an EMBL/GenBank/DDBJ whole genome shotgun (WGS) entry which is preliminary data.</text>
</comment>
<dbReference type="AlphaFoldDB" id="A0A9D3PEC1"/>
<feature type="domain" description="PH" evidence="4">
    <location>
        <begin position="3"/>
        <end position="114"/>
    </location>
</feature>
<reference evidence="6" key="1">
    <citation type="submission" date="2021-01" db="EMBL/GenBank/DDBJ databases">
        <authorList>
            <person name="Zahm M."/>
            <person name="Roques C."/>
            <person name="Cabau C."/>
            <person name="Klopp C."/>
            <person name="Donnadieu C."/>
            <person name="Jouanno E."/>
            <person name="Lampietro C."/>
            <person name="Louis A."/>
            <person name="Herpin A."/>
            <person name="Echchiki A."/>
            <person name="Berthelot C."/>
            <person name="Parey E."/>
            <person name="Roest-Crollius H."/>
            <person name="Braasch I."/>
            <person name="Postlethwait J."/>
            <person name="Bobe J."/>
            <person name="Montfort J."/>
            <person name="Bouchez O."/>
            <person name="Begum T."/>
            <person name="Mejri S."/>
            <person name="Adams A."/>
            <person name="Chen W.-J."/>
            <person name="Guiguen Y."/>
        </authorList>
    </citation>
    <scope>NUCLEOTIDE SEQUENCE</scope>
    <source>
        <strain evidence="6">YG-15Mar2019-1</strain>
        <tissue evidence="6">Brain</tissue>
    </source>
</reference>
<organism evidence="6 7">
    <name type="scientific">Megalops atlanticus</name>
    <name type="common">Tarpon</name>
    <name type="synonym">Clupea gigantea</name>
    <dbReference type="NCBI Taxonomy" id="7932"/>
    <lineage>
        <taxon>Eukaryota</taxon>
        <taxon>Metazoa</taxon>
        <taxon>Chordata</taxon>
        <taxon>Craniata</taxon>
        <taxon>Vertebrata</taxon>
        <taxon>Euteleostomi</taxon>
        <taxon>Actinopterygii</taxon>
        <taxon>Neopterygii</taxon>
        <taxon>Teleostei</taxon>
        <taxon>Elopiformes</taxon>
        <taxon>Megalopidae</taxon>
        <taxon>Megalops</taxon>
    </lineage>
</organism>
<dbReference type="CDD" id="cd01203">
    <property type="entry name" value="PTB_DOK1_DOK2_DOK3"/>
    <property type="match status" value="1"/>
</dbReference>
<dbReference type="GO" id="GO:0043410">
    <property type="term" value="P:positive regulation of MAPK cascade"/>
    <property type="evidence" value="ECO:0007669"/>
    <property type="project" value="TreeGrafter"/>
</dbReference>
<feature type="compositionally biased region" description="Basic and acidic residues" evidence="3">
    <location>
        <begin position="344"/>
        <end position="355"/>
    </location>
</feature>
<feature type="domain" description="IRS-type PTB" evidence="5">
    <location>
        <begin position="142"/>
        <end position="246"/>
    </location>
</feature>
<dbReference type="EMBL" id="JAFDVH010000020">
    <property type="protein sequence ID" value="KAG7458454.1"/>
    <property type="molecule type" value="Genomic_DNA"/>
</dbReference>
<dbReference type="InterPro" id="IPR011993">
    <property type="entry name" value="PH-like_dom_sf"/>
</dbReference>
<evidence type="ECO:0000259" key="5">
    <source>
        <dbReference type="PROSITE" id="PS51064"/>
    </source>
</evidence>
<dbReference type="PROSITE" id="PS51064">
    <property type="entry name" value="IRS_PTB"/>
    <property type="match status" value="1"/>
</dbReference>
<proteinExistence type="inferred from homology"/>
<name>A0A9D3PEC1_MEGAT</name>
<dbReference type="Pfam" id="PF02174">
    <property type="entry name" value="IRS"/>
    <property type="match status" value="1"/>
</dbReference>
<dbReference type="PROSITE" id="PS50003">
    <property type="entry name" value="PH_DOMAIN"/>
    <property type="match status" value="1"/>
</dbReference>
<dbReference type="PANTHER" id="PTHR21258:SF46">
    <property type="entry name" value="DOCKING PROTEIN 1"/>
    <property type="match status" value="1"/>
</dbReference>
<evidence type="ECO:0000313" key="7">
    <source>
        <dbReference type="Proteomes" id="UP001046870"/>
    </source>
</evidence>
<dbReference type="SMART" id="SM00233">
    <property type="entry name" value="PH"/>
    <property type="match status" value="1"/>
</dbReference>
<dbReference type="GO" id="GO:0005737">
    <property type="term" value="C:cytoplasm"/>
    <property type="evidence" value="ECO:0007669"/>
    <property type="project" value="TreeGrafter"/>
</dbReference>
<feature type="compositionally biased region" description="Pro residues" evidence="3">
    <location>
        <begin position="306"/>
        <end position="316"/>
    </location>
</feature>
<dbReference type="InterPro" id="IPR050996">
    <property type="entry name" value="Docking_Protein_DOK"/>
</dbReference>
<evidence type="ECO:0000256" key="1">
    <source>
        <dbReference type="ARBA" id="ARBA00010955"/>
    </source>
</evidence>
<accession>A0A9D3PEC1</accession>
<dbReference type="InterPro" id="IPR037751">
    <property type="entry name" value="Dok1/2/3_PTB"/>
</dbReference>
<dbReference type="SMART" id="SM00310">
    <property type="entry name" value="PTBI"/>
    <property type="match status" value="1"/>
</dbReference>